<feature type="transmembrane region" description="Helical" evidence="8">
    <location>
        <begin position="400"/>
        <end position="419"/>
    </location>
</feature>
<evidence type="ECO:0000313" key="10">
    <source>
        <dbReference type="Proteomes" id="UP000662783"/>
    </source>
</evidence>
<evidence type="ECO:0000256" key="5">
    <source>
        <dbReference type="ARBA" id="ARBA00022692"/>
    </source>
</evidence>
<feature type="transmembrane region" description="Helical" evidence="8">
    <location>
        <begin position="425"/>
        <end position="442"/>
    </location>
</feature>
<comment type="similarity">
    <text evidence="2 8">Belongs to the alanine or glycine:cation symporter (AGCS) (TC 2.A.25) family.</text>
</comment>
<reference evidence="9" key="1">
    <citation type="submission" date="2021-02" db="EMBL/GenBank/DDBJ databases">
        <title>Fulvivirga sp. S481 isolated from sea water.</title>
        <authorList>
            <person name="Bae S.S."/>
            <person name="Baek K."/>
        </authorList>
    </citation>
    <scope>NUCLEOTIDE SEQUENCE</scope>
    <source>
        <strain evidence="9">S481</strain>
    </source>
</reference>
<feature type="transmembrane region" description="Helical" evidence="8">
    <location>
        <begin position="65"/>
        <end position="87"/>
    </location>
</feature>
<dbReference type="KEGG" id="fuv:JR347_11700"/>
<dbReference type="GO" id="GO:0005886">
    <property type="term" value="C:plasma membrane"/>
    <property type="evidence" value="ECO:0007669"/>
    <property type="project" value="UniProtKB-SubCell"/>
</dbReference>
<feature type="transmembrane region" description="Helical" evidence="8">
    <location>
        <begin position="317"/>
        <end position="339"/>
    </location>
</feature>
<evidence type="ECO:0000256" key="3">
    <source>
        <dbReference type="ARBA" id="ARBA00022448"/>
    </source>
</evidence>
<feature type="transmembrane region" description="Helical" evidence="8">
    <location>
        <begin position="198"/>
        <end position="216"/>
    </location>
</feature>
<feature type="transmembrane region" description="Helical" evidence="8">
    <location>
        <begin position="228"/>
        <end position="246"/>
    </location>
</feature>
<dbReference type="PROSITE" id="PS00873">
    <property type="entry name" value="NA_ALANINE_SYMP"/>
    <property type="match status" value="1"/>
</dbReference>
<dbReference type="PRINTS" id="PR00175">
    <property type="entry name" value="NAALASMPORT"/>
</dbReference>
<feature type="transmembrane region" description="Helical" evidence="8">
    <location>
        <begin position="12"/>
        <end position="31"/>
    </location>
</feature>
<sequence>MGQLIVDFANWIWGIPLLILLLGGGSFFLIYSQLLPFKYFVHAIKVLTGKYDDPKEKGEINHYQALSTHLASTVGMGNISGVAIAIVTGGPGAIFWMWVSAFVGIATKFFTCTLSIMYRGKDENGQVHGGPMYVIREGLGKAWLPLAYLFCIAGMIGCLPIFQANQLTQVIRDVLIIPSGFGEDTFKLFNQNFRWTDLYTGIVLTVFVGIVIFGGLKRIANVASKMVPLMIVVYFFSVLTIILSNISEVPEMFSLIITDAFTGNAVAGGVLGAVIITGARRAAFSNEAGIGTAPIAHGAAKTDEPVREGLVAMLGPAIDTLIVCTLTALAILITNVWVTTDQDGVTLTATAFESAFPGFGHYILLVCILFFASSSLFSFSWYGSRCLAFIVGEKNKVYYNYIYVATIIFGSIASLSTIFSLIDGAFAVMAIPTMISAILLAPKVKKEAKIYFDKIKGID</sequence>
<evidence type="ECO:0000313" key="9">
    <source>
        <dbReference type="EMBL" id="QSE96273.1"/>
    </source>
</evidence>
<feature type="transmembrane region" description="Helical" evidence="8">
    <location>
        <begin position="93"/>
        <end position="118"/>
    </location>
</feature>
<dbReference type="Proteomes" id="UP000662783">
    <property type="component" value="Chromosome"/>
</dbReference>
<keyword evidence="8" id="KW-0769">Symport</keyword>
<gene>
    <name evidence="9" type="ORF">JR347_11700</name>
</gene>
<comment type="subcellular location">
    <subcellularLocation>
        <location evidence="1 8">Cell membrane</location>
        <topology evidence="1 8">Multi-pass membrane protein</topology>
    </subcellularLocation>
</comment>
<proteinExistence type="inferred from homology"/>
<protein>
    <submittedName>
        <fullName evidence="9">Alanine:cation symporter family protein</fullName>
    </submittedName>
</protein>
<feature type="transmembrane region" description="Helical" evidence="8">
    <location>
        <begin position="252"/>
        <end position="276"/>
    </location>
</feature>
<evidence type="ECO:0000256" key="2">
    <source>
        <dbReference type="ARBA" id="ARBA00009261"/>
    </source>
</evidence>
<dbReference type="Gene3D" id="1.20.1740.10">
    <property type="entry name" value="Amino acid/polyamine transporter I"/>
    <property type="match status" value="1"/>
</dbReference>
<dbReference type="PANTHER" id="PTHR30330:SF3">
    <property type="entry name" value="TRANSCRIPTIONAL REGULATOR, LRP FAMILY"/>
    <property type="match status" value="1"/>
</dbReference>
<dbReference type="Pfam" id="PF01235">
    <property type="entry name" value="Na_Ala_symp"/>
    <property type="match status" value="1"/>
</dbReference>
<feature type="transmembrane region" description="Helical" evidence="8">
    <location>
        <begin position="359"/>
        <end position="379"/>
    </location>
</feature>
<dbReference type="NCBIfam" id="TIGR00835">
    <property type="entry name" value="agcS"/>
    <property type="match status" value="1"/>
</dbReference>
<evidence type="ECO:0000256" key="8">
    <source>
        <dbReference type="RuleBase" id="RU363064"/>
    </source>
</evidence>
<organism evidence="9 10">
    <name type="scientific">Fulvivirga lutea</name>
    <dbReference type="NCBI Taxonomy" id="2810512"/>
    <lineage>
        <taxon>Bacteria</taxon>
        <taxon>Pseudomonadati</taxon>
        <taxon>Bacteroidota</taxon>
        <taxon>Cytophagia</taxon>
        <taxon>Cytophagales</taxon>
        <taxon>Fulvivirgaceae</taxon>
        <taxon>Fulvivirga</taxon>
    </lineage>
</organism>
<name>A0A974WJ38_9BACT</name>
<dbReference type="AlphaFoldDB" id="A0A974WJ38"/>
<keyword evidence="4 8" id="KW-1003">Cell membrane</keyword>
<keyword evidence="6 8" id="KW-1133">Transmembrane helix</keyword>
<accession>A0A974WJ38</accession>
<dbReference type="EMBL" id="CP070608">
    <property type="protein sequence ID" value="QSE96273.1"/>
    <property type="molecule type" value="Genomic_DNA"/>
</dbReference>
<feature type="transmembrane region" description="Helical" evidence="8">
    <location>
        <begin position="142"/>
        <end position="162"/>
    </location>
</feature>
<evidence type="ECO:0000256" key="1">
    <source>
        <dbReference type="ARBA" id="ARBA00004651"/>
    </source>
</evidence>
<dbReference type="GO" id="GO:0005283">
    <property type="term" value="F:amino acid:sodium symporter activity"/>
    <property type="evidence" value="ECO:0007669"/>
    <property type="project" value="InterPro"/>
</dbReference>
<dbReference type="PANTHER" id="PTHR30330">
    <property type="entry name" value="AGSS FAMILY TRANSPORTER, SODIUM-ALANINE"/>
    <property type="match status" value="1"/>
</dbReference>
<dbReference type="InterPro" id="IPR001463">
    <property type="entry name" value="Na/Ala_symport"/>
</dbReference>
<keyword evidence="3 8" id="KW-0813">Transport</keyword>
<evidence type="ECO:0000256" key="4">
    <source>
        <dbReference type="ARBA" id="ARBA00022475"/>
    </source>
</evidence>
<keyword evidence="7 8" id="KW-0472">Membrane</keyword>
<dbReference type="RefSeq" id="WP_205720790.1">
    <property type="nucleotide sequence ID" value="NZ_CP070608.1"/>
</dbReference>
<evidence type="ECO:0000256" key="7">
    <source>
        <dbReference type="ARBA" id="ARBA00023136"/>
    </source>
</evidence>
<evidence type="ECO:0000256" key="6">
    <source>
        <dbReference type="ARBA" id="ARBA00022989"/>
    </source>
</evidence>
<keyword evidence="10" id="KW-1185">Reference proteome</keyword>
<keyword evidence="5 8" id="KW-0812">Transmembrane</keyword>